<gene>
    <name evidence="2" type="ORF">LAUMK136_05628</name>
</gene>
<dbReference type="Proteomes" id="UP000273307">
    <property type="component" value="Unassembled WGS sequence"/>
</dbReference>
<sequence length="60" mass="6739">MRSQLRVAATRRESNPTNIIDNDTHQDTSTGISPDFKDQSPYNPTTDSKIDKPNRKGQPP</sequence>
<protein>
    <submittedName>
        <fullName evidence="2">Uncharacterized protein</fullName>
    </submittedName>
</protein>
<evidence type="ECO:0000256" key="1">
    <source>
        <dbReference type="SAM" id="MobiDB-lite"/>
    </source>
</evidence>
<keyword evidence="3" id="KW-1185">Reference proteome</keyword>
<accession>A0A498QDP0</accession>
<dbReference type="EMBL" id="UPHP01000157">
    <property type="protein sequence ID" value="VBA44428.1"/>
    <property type="molecule type" value="Genomic_DNA"/>
</dbReference>
<proteinExistence type="predicted"/>
<feature type="region of interest" description="Disordered" evidence="1">
    <location>
        <begin position="1"/>
        <end position="60"/>
    </location>
</feature>
<organism evidence="2 3">
    <name type="scientific">Mycobacterium attenuatum</name>
    <dbReference type="NCBI Taxonomy" id="2341086"/>
    <lineage>
        <taxon>Bacteria</taxon>
        <taxon>Bacillati</taxon>
        <taxon>Actinomycetota</taxon>
        <taxon>Actinomycetes</taxon>
        <taxon>Mycobacteriales</taxon>
        <taxon>Mycobacteriaceae</taxon>
        <taxon>Mycobacterium</taxon>
    </lineage>
</organism>
<feature type="compositionally biased region" description="Polar residues" evidence="1">
    <location>
        <begin position="15"/>
        <end position="32"/>
    </location>
</feature>
<evidence type="ECO:0000313" key="2">
    <source>
        <dbReference type="EMBL" id="VBA44428.1"/>
    </source>
</evidence>
<dbReference type="AlphaFoldDB" id="A0A498QDP0"/>
<name>A0A498QDP0_9MYCO</name>
<reference evidence="2 3" key="1">
    <citation type="submission" date="2018-09" db="EMBL/GenBank/DDBJ databases">
        <authorList>
            <person name="Tagini F."/>
        </authorList>
    </citation>
    <scope>NUCLEOTIDE SEQUENCE [LARGE SCALE GENOMIC DNA]</scope>
    <source>
        <strain evidence="2 3">MK136</strain>
    </source>
</reference>
<evidence type="ECO:0000313" key="3">
    <source>
        <dbReference type="Proteomes" id="UP000273307"/>
    </source>
</evidence>